<dbReference type="Proteomes" id="UP001195963">
    <property type="component" value="Unassembled WGS sequence"/>
</dbReference>
<dbReference type="CDD" id="cd06662">
    <property type="entry name" value="SURF1"/>
    <property type="match status" value="1"/>
</dbReference>
<keyword evidence="6" id="KW-1003">Cell membrane</keyword>
<keyword evidence="8" id="KW-1185">Reference proteome</keyword>
<feature type="transmembrane region" description="Helical" evidence="6">
    <location>
        <begin position="203"/>
        <end position="224"/>
    </location>
</feature>
<dbReference type="PANTHER" id="PTHR23427">
    <property type="entry name" value="SURFEIT LOCUS PROTEIN"/>
    <property type="match status" value="1"/>
</dbReference>
<evidence type="ECO:0000313" key="8">
    <source>
        <dbReference type="Proteomes" id="UP001195963"/>
    </source>
</evidence>
<evidence type="ECO:0000256" key="2">
    <source>
        <dbReference type="ARBA" id="ARBA00007165"/>
    </source>
</evidence>
<dbReference type="EMBL" id="JAHZST010000013">
    <property type="protein sequence ID" value="MBW8185331.1"/>
    <property type="molecule type" value="Genomic_DNA"/>
</dbReference>
<accession>A0ABS7E6N5</accession>
<name>A0ABS7E6N5_9GAMM</name>
<comment type="caution">
    <text evidence="7">The sequence shown here is derived from an EMBL/GenBank/DDBJ whole genome shotgun (WGS) entry which is preliminary data.</text>
</comment>
<evidence type="ECO:0000313" key="7">
    <source>
        <dbReference type="EMBL" id="MBW8185331.1"/>
    </source>
</evidence>
<evidence type="ECO:0000256" key="4">
    <source>
        <dbReference type="ARBA" id="ARBA00022989"/>
    </source>
</evidence>
<dbReference type="InterPro" id="IPR045214">
    <property type="entry name" value="Surf1/Surf4"/>
</dbReference>
<keyword evidence="3 6" id="KW-0812">Transmembrane</keyword>
<keyword evidence="5 6" id="KW-0472">Membrane</keyword>
<protein>
    <recommendedName>
        <fullName evidence="6">SURF1-like protein</fullName>
    </recommendedName>
</protein>
<reference evidence="7 8" key="1">
    <citation type="submission" date="2021-07" db="EMBL/GenBank/DDBJ databases">
        <title>Shewanella sp. nov, isolated from SCS.</title>
        <authorList>
            <person name="Cao W.R."/>
        </authorList>
    </citation>
    <scope>NUCLEOTIDE SEQUENCE [LARGE SCALE GENOMIC DNA]</scope>
    <source>
        <strain evidence="7 8">NR704-98</strain>
    </source>
</reference>
<sequence>MLVMLATVSLFLLLVKLGFWQLSRAELKEDLQSQLTSRQAAAPLSYRQLLSLPASEPLTGYRLSATVTPVGNKVFLLDNQIFNGQVGYLALQVMQVNPTAPWLLVELGFVPAGNDRRVLPKLPHINQPQPLTGRLYQKQANPMSSDLLAEEGWPKRVQNLNISQIETSLNHPVALAVLQPESIKGIDLPHPWQPIPLSAQKHLGYALQWFSMAVAFALLVLYFIRVRIRKK</sequence>
<dbReference type="InterPro" id="IPR002994">
    <property type="entry name" value="Surf1/Shy1"/>
</dbReference>
<evidence type="ECO:0000256" key="5">
    <source>
        <dbReference type="ARBA" id="ARBA00023136"/>
    </source>
</evidence>
<proteinExistence type="inferred from homology"/>
<keyword evidence="4 6" id="KW-1133">Transmembrane helix</keyword>
<dbReference type="PROSITE" id="PS50895">
    <property type="entry name" value="SURF1"/>
    <property type="match status" value="1"/>
</dbReference>
<dbReference type="Pfam" id="PF02104">
    <property type="entry name" value="SURF1"/>
    <property type="match status" value="1"/>
</dbReference>
<dbReference type="PANTHER" id="PTHR23427:SF2">
    <property type="entry name" value="SURFEIT LOCUS PROTEIN 1"/>
    <property type="match status" value="1"/>
</dbReference>
<comment type="caution">
    <text evidence="6">Lacks conserved residue(s) required for the propagation of feature annotation.</text>
</comment>
<comment type="similarity">
    <text evidence="2 6">Belongs to the SURF1 family.</text>
</comment>
<organism evidence="7 8">
    <name type="scientific">Shewanella nanhaiensis</name>
    <dbReference type="NCBI Taxonomy" id="2864872"/>
    <lineage>
        <taxon>Bacteria</taxon>
        <taxon>Pseudomonadati</taxon>
        <taxon>Pseudomonadota</taxon>
        <taxon>Gammaproteobacteria</taxon>
        <taxon>Alteromonadales</taxon>
        <taxon>Shewanellaceae</taxon>
        <taxon>Shewanella</taxon>
    </lineage>
</organism>
<evidence type="ECO:0000256" key="1">
    <source>
        <dbReference type="ARBA" id="ARBA00004370"/>
    </source>
</evidence>
<comment type="subcellular location">
    <subcellularLocation>
        <location evidence="6">Cell membrane</location>
        <topology evidence="6">Multi-pass membrane protein</topology>
    </subcellularLocation>
    <subcellularLocation>
        <location evidence="1">Membrane</location>
    </subcellularLocation>
</comment>
<evidence type="ECO:0000256" key="6">
    <source>
        <dbReference type="RuleBase" id="RU363076"/>
    </source>
</evidence>
<evidence type="ECO:0000256" key="3">
    <source>
        <dbReference type="ARBA" id="ARBA00022692"/>
    </source>
</evidence>
<gene>
    <name evidence="7" type="ORF">K0625_16885</name>
</gene>